<dbReference type="GO" id="GO:0016020">
    <property type="term" value="C:membrane"/>
    <property type="evidence" value="ECO:0007669"/>
    <property type="project" value="UniProtKB-SubCell"/>
</dbReference>
<sequence>MEWPFVVLLAYLLEDVTALPDIIRIGGLFHPADDRQELAFRYAVEKINNDRTILPRSKLSAQIERMSPQDSFHASKKVCHLLRSGVAAIFGPQSAHTASHVQSICDTMEIPHLETRWDYRLRRESCLVNLYPHPTTLSKDYVVLSAVTDRLHQN</sequence>
<dbReference type="EMBL" id="JASPKY010000669">
    <property type="protein sequence ID" value="KAK9686998.1"/>
    <property type="molecule type" value="Genomic_DNA"/>
</dbReference>
<evidence type="ECO:0000259" key="6">
    <source>
        <dbReference type="Pfam" id="PF01094"/>
    </source>
</evidence>
<organism evidence="7 8">
    <name type="scientific">Popillia japonica</name>
    <name type="common">Japanese beetle</name>
    <dbReference type="NCBI Taxonomy" id="7064"/>
    <lineage>
        <taxon>Eukaryota</taxon>
        <taxon>Metazoa</taxon>
        <taxon>Ecdysozoa</taxon>
        <taxon>Arthropoda</taxon>
        <taxon>Hexapoda</taxon>
        <taxon>Insecta</taxon>
        <taxon>Pterygota</taxon>
        <taxon>Neoptera</taxon>
        <taxon>Endopterygota</taxon>
        <taxon>Coleoptera</taxon>
        <taxon>Polyphaga</taxon>
        <taxon>Scarabaeiformia</taxon>
        <taxon>Scarabaeidae</taxon>
        <taxon>Rutelinae</taxon>
        <taxon>Popillia</taxon>
    </lineage>
</organism>
<evidence type="ECO:0000256" key="4">
    <source>
        <dbReference type="ARBA" id="ARBA00023136"/>
    </source>
</evidence>
<dbReference type="AlphaFoldDB" id="A0AAW1IBL4"/>
<evidence type="ECO:0000313" key="8">
    <source>
        <dbReference type="Proteomes" id="UP001458880"/>
    </source>
</evidence>
<dbReference type="InterPro" id="IPR028082">
    <property type="entry name" value="Peripla_BP_I"/>
</dbReference>
<dbReference type="Gene3D" id="3.40.50.2300">
    <property type="match status" value="1"/>
</dbReference>
<keyword evidence="8" id="KW-1185">Reference proteome</keyword>
<evidence type="ECO:0000256" key="1">
    <source>
        <dbReference type="ARBA" id="ARBA00004370"/>
    </source>
</evidence>
<evidence type="ECO:0000256" key="5">
    <source>
        <dbReference type="SAM" id="SignalP"/>
    </source>
</evidence>
<protein>
    <submittedName>
        <fullName evidence="7">Receptor family ligand binding region</fullName>
    </submittedName>
</protein>
<feature type="signal peptide" evidence="5">
    <location>
        <begin position="1"/>
        <end position="18"/>
    </location>
</feature>
<dbReference type="InterPro" id="IPR001828">
    <property type="entry name" value="ANF_lig-bd_rcpt"/>
</dbReference>
<keyword evidence="2" id="KW-0812">Transmembrane</keyword>
<keyword evidence="3" id="KW-1133">Transmembrane helix</keyword>
<gene>
    <name evidence="7" type="ORF">QE152_g36783</name>
</gene>
<keyword evidence="7" id="KW-0675">Receptor</keyword>
<comment type="caution">
    <text evidence="7">The sequence shown here is derived from an EMBL/GenBank/DDBJ whole genome shotgun (WGS) entry which is preliminary data.</text>
</comment>
<dbReference type="Proteomes" id="UP001458880">
    <property type="component" value="Unassembled WGS sequence"/>
</dbReference>
<reference evidence="7 8" key="1">
    <citation type="journal article" date="2024" name="BMC Genomics">
        <title>De novo assembly and annotation of Popillia japonica's genome with initial clues to its potential as an invasive pest.</title>
        <authorList>
            <person name="Cucini C."/>
            <person name="Boschi S."/>
            <person name="Funari R."/>
            <person name="Cardaioli E."/>
            <person name="Iannotti N."/>
            <person name="Marturano G."/>
            <person name="Paoli F."/>
            <person name="Bruttini M."/>
            <person name="Carapelli A."/>
            <person name="Frati F."/>
            <person name="Nardi F."/>
        </authorList>
    </citation>
    <scope>NUCLEOTIDE SEQUENCE [LARGE SCALE GENOMIC DNA]</scope>
    <source>
        <strain evidence="7">DMR45628</strain>
    </source>
</reference>
<feature type="domain" description="Receptor ligand binding region" evidence="6">
    <location>
        <begin position="36"/>
        <end position="115"/>
    </location>
</feature>
<comment type="subcellular location">
    <subcellularLocation>
        <location evidence="1">Membrane</location>
    </subcellularLocation>
</comment>
<evidence type="ECO:0000256" key="2">
    <source>
        <dbReference type="ARBA" id="ARBA00022692"/>
    </source>
</evidence>
<name>A0AAW1IBL4_POPJA</name>
<evidence type="ECO:0000313" key="7">
    <source>
        <dbReference type="EMBL" id="KAK9686998.1"/>
    </source>
</evidence>
<keyword evidence="5" id="KW-0732">Signal</keyword>
<feature type="chain" id="PRO_5043497659" evidence="5">
    <location>
        <begin position="19"/>
        <end position="154"/>
    </location>
</feature>
<proteinExistence type="predicted"/>
<keyword evidence="4" id="KW-0472">Membrane</keyword>
<dbReference type="Pfam" id="PF01094">
    <property type="entry name" value="ANF_receptor"/>
    <property type="match status" value="1"/>
</dbReference>
<accession>A0AAW1IBL4</accession>
<evidence type="ECO:0000256" key="3">
    <source>
        <dbReference type="ARBA" id="ARBA00022989"/>
    </source>
</evidence>
<dbReference type="SUPFAM" id="SSF53822">
    <property type="entry name" value="Periplasmic binding protein-like I"/>
    <property type="match status" value="1"/>
</dbReference>